<dbReference type="Pfam" id="PF22666">
    <property type="entry name" value="Glyco_hydro_2_N2"/>
    <property type="match status" value="1"/>
</dbReference>
<dbReference type="InterPro" id="IPR054593">
    <property type="entry name" value="Beta-mannosidase-like_N2"/>
</dbReference>
<evidence type="ECO:0000256" key="1">
    <source>
        <dbReference type="ARBA" id="ARBA00022801"/>
    </source>
</evidence>
<comment type="caution">
    <text evidence="3">The sequence shown here is derived from an EMBL/GenBank/DDBJ whole genome shotgun (WGS) entry which is preliminary data.</text>
</comment>
<gene>
    <name evidence="3" type="ORF">GC096_02170</name>
</gene>
<dbReference type="Proteomes" id="UP000653578">
    <property type="component" value="Unassembled WGS sequence"/>
</dbReference>
<evidence type="ECO:0000313" key="3">
    <source>
        <dbReference type="EMBL" id="NOU62853.1"/>
    </source>
</evidence>
<accession>A0ABX1X371</accession>
<dbReference type="PANTHER" id="PTHR36848:SF2">
    <property type="entry name" value="SECRETED PROTEIN"/>
    <property type="match status" value="1"/>
</dbReference>
<dbReference type="NCBIfam" id="NF045579">
    <property type="entry name" value="rhamnoside_JR"/>
    <property type="match status" value="1"/>
</dbReference>
<dbReference type="SUPFAM" id="SSF49785">
    <property type="entry name" value="Galactose-binding domain-like"/>
    <property type="match status" value="1"/>
</dbReference>
<protein>
    <recommendedName>
        <fullName evidence="2">Beta-mannosidase-like galactose-binding domain-containing protein</fullName>
    </recommendedName>
</protein>
<dbReference type="EMBL" id="WHNY01000005">
    <property type="protein sequence ID" value="NOU62853.1"/>
    <property type="molecule type" value="Genomic_DNA"/>
</dbReference>
<feature type="domain" description="Beta-mannosidase-like galactose-binding" evidence="2">
    <location>
        <begin position="729"/>
        <end position="798"/>
    </location>
</feature>
<dbReference type="RefSeq" id="WP_171628667.1">
    <property type="nucleotide sequence ID" value="NZ_WHNY01000005.1"/>
</dbReference>
<dbReference type="InterPro" id="IPR053161">
    <property type="entry name" value="Ulvan_degrading_GH"/>
</dbReference>
<organism evidence="3 4">
    <name type="scientific">Paenibacillus plantarum</name>
    <dbReference type="NCBI Taxonomy" id="2654975"/>
    <lineage>
        <taxon>Bacteria</taxon>
        <taxon>Bacillati</taxon>
        <taxon>Bacillota</taxon>
        <taxon>Bacilli</taxon>
        <taxon>Bacillales</taxon>
        <taxon>Paenibacillaceae</taxon>
        <taxon>Paenibacillus</taxon>
    </lineage>
</organism>
<dbReference type="PANTHER" id="PTHR36848">
    <property type="entry name" value="DNA-BINDING PROTEIN (PUTATIVE SECRETED PROTEIN)-RELATED"/>
    <property type="match status" value="1"/>
</dbReference>
<dbReference type="Gene3D" id="2.60.120.260">
    <property type="entry name" value="Galactose-binding domain-like"/>
    <property type="match status" value="1"/>
</dbReference>
<dbReference type="InterPro" id="IPR008979">
    <property type="entry name" value="Galactose-bd-like_sf"/>
</dbReference>
<evidence type="ECO:0000259" key="2">
    <source>
        <dbReference type="Pfam" id="PF22666"/>
    </source>
</evidence>
<evidence type="ECO:0000313" key="4">
    <source>
        <dbReference type="Proteomes" id="UP000653578"/>
    </source>
</evidence>
<name>A0ABX1X371_9BACL</name>
<keyword evidence="1" id="KW-0378">Hydrolase</keyword>
<keyword evidence="4" id="KW-1185">Reference proteome</keyword>
<reference evidence="3 4" key="1">
    <citation type="submission" date="2019-10" db="EMBL/GenBank/DDBJ databases">
        <title>Description of Paenibacillus humi sp. nov.</title>
        <authorList>
            <person name="Carlier A."/>
            <person name="Qi S."/>
        </authorList>
    </citation>
    <scope>NUCLEOTIDE SEQUENCE [LARGE SCALE GENOMIC DNA]</scope>
    <source>
        <strain evidence="3 4">LMG 31461</strain>
    </source>
</reference>
<proteinExistence type="predicted"/>
<sequence>MLEMLKKEFMNPPAEFGPIPFWFWNDELSEKELLRQLHEFHAKEVSGVVIHPRMGLSRETPYLSEAYMALVKSVVAEAAKLGMSIILYDEGMYPSGSACGLVVKQNPAYASRGLRMEEHPCSSQGIDLPLVCSQGEVIVAAQAVHKLSQTEIAQDSIINFNLKQDRLTFIPADDGEWSILLFIETNSQGTIRGVHFGQDDGEADAPLAADLLNPEAVQTFITITHECYYKWLAPHFGKTIFAFFTDEPDLLGRGHLPDLKPWTHGFINEFLAGGNALIDLPALWFEAGQRTHCIRSTFDGTVRKRLARTYYKQLADWCENHGIGLTGHPAASDDIGLLEHFHIPGQDVVWRYIAPEVGNALTGPHSTMGKCSSDAARHRGRRRNLNECFGACGKESGWALSADNMKWYLDWLFVRGVNMIVPHAFYYSIVGERQHERPPDVGPNNIWWPVYNSFARYMKRMSWLMTDSFNLAEIAVLSQADNLPWRIVKPLYENQLEFNYLEEELLPSCRVENGMIRLGNQFYKAILIENSAAFDPKSLDWLERFAEQGGFIVEMSDSKQLVNIGQVLITEENELVITLSLAFKRNKLLQPTCPDIRISQIVKGDVIFYVIVNEGEVPYFGELHTEIFGHAEIWDPWTGETFTGATTIMTNGCRSIAFSIARRGCLIIAIDPSKEAVQRIKPDQQLDHLIEQITISGRWEVQGELMNGELHVLQSWTEFEGMSQYSGRMTYSANFELHENIQDSQVKLDLGDVHELATVWVNGIDAGTRMWKPYTLEIGHMVRKGINTLRIEVVNSLANRHDGLSLPSGLLGPVTIQVLGRQV</sequence>